<evidence type="ECO:0008006" key="2">
    <source>
        <dbReference type="Google" id="ProtNLM"/>
    </source>
</evidence>
<dbReference type="EMBL" id="CADCUT010000002">
    <property type="protein sequence ID" value="CAA9382161.1"/>
    <property type="molecule type" value="Genomic_DNA"/>
</dbReference>
<proteinExistence type="predicted"/>
<reference evidence="1" key="1">
    <citation type="submission" date="2020-02" db="EMBL/GenBank/DDBJ databases">
        <authorList>
            <person name="Meier V. D."/>
        </authorList>
    </citation>
    <scope>NUCLEOTIDE SEQUENCE</scope>
    <source>
        <strain evidence="1">AVDCRST_MAG03</strain>
    </source>
</reference>
<organism evidence="1">
    <name type="scientific">uncultured Rubrobacteraceae bacterium</name>
    <dbReference type="NCBI Taxonomy" id="349277"/>
    <lineage>
        <taxon>Bacteria</taxon>
        <taxon>Bacillati</taxon>
        <taxon>Actinomycetota</taxon>
        <taxon>Rubrobacteria</taxon>
        <taxon>Rubrobacterales</taxon>
        <taxon>Rubrobacteraceae</taxon>
        <taxon>environmental samples</taxon>
    </lineage>
</organism>
<evidence type="ECO:0000313" key="1">
    <source>
        <dbReference type="EMBL" id="CAA9382161.1"/>
    </source>
</evidence>
<accession>A0A6J4N9Y9</accession>
<protein>
    <recommendedName>
        <fullName evidence="2">Glyoxalase</fullName>
    </recommendedName>
</protein>
<sequence>MISSLDELAGRIGSEGLPIRWDEELAPRRRFYAEYPFGNRLAFLEGRL</sequence>
<gene>
    <name evidence="1" type="ORF">AVDCRST_MAG03-26</name>
</gene>
<dbReference type="AlphaFoldDB" id="A0A6J4N9Y9"/>
<name>A0A6J4N9Y9_9ACTN</name>